<dbReference type="Pfam" id="PF09675">
    <property type="entry name" value="Chlamy_scaf"/>
    <property type="match status" value="1"/>
</dbReference>
<evidence type="ECO:0000313" key="2">
    <source>
        <dbReference type="EMBL" id="UPW40964.1"/>
    </source>
</evidence>
<reference evidence="2" key="1">
    <citation type="submission" date="2022-02" db="EMBL/GenBank/DDBJ databases">
        <title>Towards deciphering the DNA virus diversity associated with rodent species in the families Cricetidae and Heteromyidae.</title>
        <authorList>
            <person name="Lund M."/>
            <person name="Larsen B.B."/>
            <person name="Gryseels S."/>
            <person name="Kraberger S."/>
            <person name="Rowsey D.M."/>
            <person name="Steger L."/>
            <person name="Yule K.M."/>
            <person name="Upham N.S."/>
            <person name="Worobey M."/>
            <person name="Van Doorslaer K."/>
            <person name="Varsani A."/>
        </authorList>
    </citation>
    <scope>NUCLEOTIDE SEQUENCE</scope>
    <source>
        <strain evidence="2">UA08Rod_5935</strain>
    </source>
</reference>
<feature type="region of interest" description="Disordered" evidence="1">
    <location>
        <begin position="152"/>
        <end position="174"/>
    </location>
</feature>
<name>A0A976R6V4_9VIRU</name>
<organism evidence="2">
    <name type="scientific">Sigmofec virus UA08Rod_5935</name>
    <dbReference type="NCBI Taxonomy" id="2929446"/>
    <lineage>
        <taxon>Viruses</taxon>
        <taxon>Monodnaviria</taxon>
        <taxon>Sangervirae</taxon>
        <taxon>Phixviricota</taxon>
        <taxon>Malgrandaviricetes</taxon>
        <taxon>Petitvirales</taxon>
        <taxon>Microviridae</taxon>
    </lineage>
</organism>
<accession>A0A976R6V4</accession>
<proteinExistence type="predicted"/>
<protein>
    <submittedName>
        <fullName evidence="2">Internal scaffolding protein</fullName>
    </submittedName>
</protein>
<dbReference type="EMBL" id="OM869525">
    <property type="protein sequence ID" value="UPW40964.1"/>
    <property type="molecule type" value="Genomic_DNA"/>
</dbReference>
<evidence type="ECO:0000256" key="1">
    <source>
        <dbReference type="SAM" id="MobiDB-lite"/>
    </source>
</evidence>
<dbReference type="InterPro" id="IPR014131">
    <property type="entry name" value="Chlamydia_phage_Vp3"/>
</dbReference>
<sequence length="174" mass="19508">MASENVKALPDFNNQFEARTRRVKNVGSGEKVLYTSRLAEDGTIELIESGKQNLYAEIQSHKDSCDIHILLARYQNGDPDALSRVQGAYGDFTELPKTYAELLNAVIAGEQMFMSLPVEIREKFDHSVEKFMVAMDDMPKFMEMMGYEVSEKDSGLSRSNDPADSSEPVVQKAD</sequence>